<dbReference type="Proteomes" id="UP000001623">
    <property type="component" value="Chromosome"/>
</dbReference>
<feature type="region of interest" description="Disordered" evidence="1">
    <location>
        <begin position="47"/>
        <end position="67"/>
    </location>
</feature>
<gene>
    <name evidence="2" type="ordered locus">Mesop_3367</name>
</gene>
<sequence length="91" mass="10391">MAENDIVFKHYTILIRPVGDDFPAAPMTEKTTDFRLCQRERRERSPGACIDTGNALKSNSDPRKFHRDSRKAIDCPIKIDHVTLHLSPRTA</sequence>
<reference evidence="2 3" key="1">
    <citation type="submission" date="2010-10" db="EMBL/GenBank/DDBJ databases">
        <title>Complete sequence of Mesorhizobium opportunistum WSM2075.</title>
        <authorList>
            <consortium name="US DOE Joint Genome Institute"/>
            <person name="Lucas S."/>
            <person name="Copeland A."/>
            <person name="Lapidus A."/>
            <person name="Cheng J.-F."/>
            <person name="Bruce D."/>
            <person name="Goodwin L."/>
            <person name="Pitluck S."/>
            <person name="Chertkov O."/>
            <person name="Misra M."/>
            <person name="Detter J.C."/>
            <person name="Han C."/>
            <person name="Tapia R."/>
            <person name="Land M."/>
            <person name="Hauser L."/>
            <person name="Kyrpides N."/>
            <person name="Ovchinnikova G."/>
            <person name="Mavrommatis K.M."/>
            <person name="Tiwari R.P."/>
            <person name="Howieson J.G."/>
            <person name="O'Hara G.W."/>
            <person name="Nandasena K.G."/>
            <person name="Woyke T."/>
        </authorList>
    </citation>
    <scope>NUCLEOTIDE SEQUENCE [LARGE SCALE GENOMIC DNA]</scope>
    <source>
        <strain evidence="3">LMG 24607 / HAMBI 3007 / WSM2075</strain>
    </source>
</reference>
<dbReference type="HOGENOM" id="CLU_2423515_0_0_5"/>
<name>F7YCK1_MESOW</name>
<dbReference type="EMBL" id="CP002279">
    <property type="protein sequence ID" value="AEH87813.1"/>
    <property type="molecule type" value="Genomic_DNA"/>
</dbReference>
<organism evidence="2 3">
    <name type="scientific">Mesorhizobium opportunistum (strain LMG 24607 / HAMBI 3007 / WSM2075)</name>
    <dbReference type="NCBI Taxonomy" id="536019"/>
    <lineage>
        <taxon>Bacteria</taxon>
        <taxon>Pseudomonadati</taxon>
        <taxon>Pseudomonadota</taxon>
        <taxon>Alphaproteobacteria</taxon>
        <taxon>Hyphomicrobiales</taxon>
        <taxon>Phyllobacteriaceae</taxon>
        <taxon>Mesorhizobium</taxon>
    </lineage>
</organism>
<proteinExistence type="predicted"/>
<protein>
    <submittedName>
        <fullName evidence="2">Uncharacterized protein</fullName>
    </submittedName>
</protein>
<dbReference type="KEGG" id="mop:Mesop_3367"/>
<accession>F7YCK1</accession>
<evidence type="ECO:0000313" key="2">
    <source>
        <dbReference type="EMBL" id="AEH87813.1"/>
    </source>
</evidence>
<dbReference type="AlphaFoldDB" id="F7YCK1"/>
<evidence type="ECO:0000256" key="1">
    <source>
        <dbReference type="SAM" id="MobiDB-lite"/>
    </source>
</evidence>
<evidence type="ECO:0000313" key="3">
    <source>
        <dbReference type="Proteomes" id="UP000001623"/>
    </source>
</evidence>